<dbReference type="EC" id="4.2.1.33" evidence="10"/>
<dbReference type="RefSeq" id="WP_106757785.1">
    <property type="nucleotide sequence ID" value="NZ_PXWF02000211.1"/>
</dbReference>
<evidence type="ECO:0000256" key="1">
    <source>
        <dbReference type="ARBA" id="ARBA00000491"/>
    </source>
</evidence>
<evidence type="ECO:0000256" key="5">
    <source>
        <dbReference type="ARBA" id="ARBA00011271"/>
    </source>
</evidence>
<evidence type="ECO:0000256" key="6">
    <source>
        <dbReference type="ARBA" id="ARBA00022430"/>
    </source>
</evidence>
<dbReference type="PANTHER" id="PTHR43345:SF5">
    <property type="entry name" value="3-ISOPROPYLMALATE DEHYDRATASE SMALL SUBUNIT"/>
    <property type="match status" value="1"/>
</dbReference>
<accession>A0A2U2HKA5</accession>
<dbReference type="GO" id="GO:0003861">
    <property type="term" value="F:3-isopropylmalate dehydratase activity"/>
    <property type="evidence" value="ECO:0007669"/>
    <property type="project" value="UniProtKB-UniRule"/>
</dbReference>
<gene>
    <name evidence="10 12" type="primary">leuD</name>
    <name evidence="12" type="ORF">C7C56_012825</name>
</gene>
<keyword evidence="13" id="KW-1185">Reference proteome</keyword>
<dbReference type="InterPro" id="IPR015928">
    <property type="entry name" value="Aconitase/3IPM_dehydase_swvl"/>
</dbReference>
<comment type="pathway">
    <text evidence="3 10">Amino-acid biosynthesis; L-leucine biosynthesis; L-leucine from 3-methyl-2-oxobutanoate: step 2/4.</text>
</comment>
<dbReference type="OrthoDB" id="9777465at2"/>
<dbReference type="HAMAP" id="MF_01031">
    <property type="entry name" value="LeuD_type1"/>
    <property type="match status" value="1"/>
</dbReference>
<dbReference type="EMBL" id="PXWF02000211">
    <property type="protein sequence ID" value="PWF47967.1"/>
    <property type="molecule type" value="Genomic_DNA"/>
</dbReference>
<dbReference type="SUPFAM" id="SSF52016">
    <property type="entry name" value="LeuD/IlvD-like"/>
    <property type="match status" value="1"/>
</dbReference>
<dbReference type="GO" id="GO:0009316">
    <property type="term" value="C:3-isopropylmalate dehydratase complex"/>
    <property type="evidence" value="ECO:0007669"/>
    <property type="project" value="InterPro"/>
</dbReference>
<sequence length="215" mass="24374">MEKFTIYEGLVAPLDRANIDTDAIIPKQFLKSIHRTGFGPNLFDEWRYLDHGEPGQDNSKRPLNPDFVLNAARYQGASILLTRKNFGCGSSREHAPWALDQYGFRAIIAPSFADIFFNNCYKSGLLPVVLPEAQIEHLFNEVKAFPGFRLVVDLERQCVATSSGSLSYPFQIDAFRKFCLINGLDDIGLTLRHADEIRAFEERHLARQPWLANAI</sequence>
<keyword evidence="6 10" id="KW-0432">Leucine biosynthesis</keyword>
<dbReference type="Pfam" id="PF00694">
    <property type="entry name" value="Aconitase_C"/>
    <property type="match status" value="1"/>
</dbReference>
<evidence type="ECO:0000313" key="13">
    <source>
        <dbReference type="Proteomes" id="UP000241421"/>
    </source>
</evidence>
<evidence type="ECO:0000256" key="10">
    <source>
        <dbReference type="HAMAP-Rule" id="MF_01031"/>
    </source>
</evidence>
<protein>
    <recommendedName>
        <fullName evidence="10">3-isopropylmalate dehydratase small subunit</fullName>
        <ecNumber evidence="10">4.2.1.33</ecNumber>
    </recommendedName>
    <alternativeName>
        <fullName evidence="10">Alpha-IPM isomerase</fullName>
        <shortName evidence="10">IPMI</shortName>
    </alternativeName>
    <alternativeName>
        <fullName evidence="10">Isopropylmalate isomerase</fullName>
    </alternativeName>
</protein>
<dbReference type="FunFam" id="3.20.19.10:FF:000003">
    <property type="entry name" value="3-isopropylmalate dehydratase small subunit"/>
    <property type="match status" value="1"/>
</dbReference>
<evidence type="ECO:0000256" key="4">
    <source>
        <dbReference type="ARBA" id="ARBA00009845"/>
    </source>
</evidence>
<evidence type="ECO:0000256" key="3">
    <source>
        <dbReference type="ARBA" id="ARBA00004729"/>
    </source>
</evidence>
<dbReference type="InterPro" id="IPR050075">
    <property type="entry name" value="LeuD"/>
</dbReference>
<evidence type="ECO:0000256" key="2">
    <source>
        <dbReference type="ARBA" id="ARBA00002695"/>
    </source>
</evidence>
<evidence type="ECO:0000313" key="12">
    <source>
        <dbReference type="EMBL" id="PWF47967.1"/>
    </source>
</evidence>
<comment type="function">
    <text evidence="2 10">Catalyzes the isomerization between 2-isopropylmalate and 3-isopropylmalate, via the formation of 2-isopropylmaleate.</text>
</comment>
<comment type="catalytic activity">
    <reaction evidence="1 10">
        <text>(2R,3S)-3-isopropylmalate = (2S)-2-isopropylmalate</text>
        <dbReference type="Rhea" id="RHEA:32287"/>
        <dbReference type="ChEBI" id="CHEBI:1178"/>
        <dbReference type="ChEBI" id="CHEBI:35121"/>
        <dbReference type="EC" id="4.2.1.33"/>
    </reaction>
</comment>
<evidence type="ECO:0000256" key="9">
    <source>
        <dbReference type="ARBA" id="ARBA00023304"/>
    </source>
</evidence>
<name>A0A2U2HKA5_9BURK</name>
<dbReference type="InterPro" id="IPR033940">
    <property type="entry name" value="IPMI_Swivel"/>
</dbReference>
<dbReference type="UniPathway" id="UPA00048">
    <property type="reaction ID" value="UER00071"/>
</dbReference>
<dbReference type="NCBIfam" id="TIGR00171">
    <property type="entry name" value="leuD"/>
    <property type="match status" value="1"/>
</dbReference>
<organism evidence="12 13">
    <name type="scientific">Massilia glaciei</name>
    <dbReference type="NCBI Taxonomy" id="1524097"/>
    <lineage>
        <taxon>Bacteria</taxon>
        <taxon>Pseudomonadati</taxon>
        <taxon>Pseudomonadota</taxon>
        <taxon>Betaproteobacteria</taxon>
        <taxon>Burkholderiales</taxon>
        <taxon>Oxalobacteraceae</taxon>
        <taxon>Telluria group</taxon>
        <taxon>Massilia</taxon>
    </lineage>
</organism>
<evidence type="ECO:0000259" key="11">
    <source>
        <dbReference type="Pfam" id="PF00694"/>
    </source>
</evidence>
<dbReference type="Proteomes" id="UP000241421">
    <property type="component" value="Unassembled WGS sequence"/>
</dbReference>
<dbReference type="Gene3D" id="3.20.19.10">
    <property type="entry name" value="Aconitase, domain 4"/>
    <property type="match status" value="1"/>
</dbReference>
<dbReference type="InterPro" id="IPR004431">
    <property type="entry name" value="3-IsopropMal_deHydase_ssu"/>
</dbReference>
<comment type="similarity">
    <text evidence="4 10">Belongs to the LeuD family. LeuD type 1 subfamily.</text>
</comment>
<proteinExistence type="inferred from homology"/>
<dbReference type="GO" id="GO:0009098">
    <property type="term" value="P:L-leucine biosynthetic process"/>
    <property type="evidence" value="ECO:0007669"/>
    <property type="project" value="UniProtKB-UniRule"/>
</dbReference>
<keyword evidence="8 10" id="KW-0456">Lyase</keyword>
<evidence type="ECO:0000256" key="7">
    <source>
        <dbReference type="ARBA" id="ARBA00022605"/>
    </source>
</evidence>
<dbReference type="CDD" id="cd01577">
    <property type="entry name" value="IPMI_Swivel"/>
    <property type="match status" value="1"/>
</dbReference>
<dbReference type="NCBIfam" id="NF002458">
    <property type="entry name" value="PRK01641.1"/>
    <property type="match status" value="1"/>
</dbReference>
<dbReference type="AlphaFoldDB" id="A0A2U2HKA5"/>
<keyword evidence="9 10" id="KW-0100">Branched-chain amino acid biosynthesis</keyword>
<keyword evidence="7 10" id="KW-0028">Amino-acid biosynthesis</keyword>
<feature type="domain" description="Aconitase A/isopropylmalate dehydratase small subunit swivel" evidence="11">
    <location>
        <begin position="1"/>
        <end position="132"/>
    </location>
</feature>
<evidence type="ECO:0000256" key="8">
    <source>
        <dbReference type="ARBA" id="ARBA00023239"/>
    </source>
</evidence>
<dbReference type="InterPro" id="IPR000573">
    <property type="entry name" value="AconitaseA/IPMdHydase_ssu_swvl"/>
</dbReference>
<comment type="caution">
    <text evidence="12">The sequence shown here is derived from an EMBL/GenBank/DDBJ whole genome shotgun (WGS) entry which is preliminary data.</text>
</comment>
<reference evidence="12 13" key="1">
    <citation type="submission" date="2018-04" db="EMBL/GenBank/DDBJ databases">
        <title>Massilia violaceinigra sp. nov., a novel purple-pigmented bacterium isolated from Tianshan glacier, Xinjiang, China.</title>
        <authorList>
            <person name="Wang H."/>
        </authorList>
    </citation>
    <scope>NUCLEOTIDE SEQUENCE [LARGE SCALE GENOMIC DNA]</scope>
    <source>
        <strain evidence="12 13">B448-2</strain>
    </source>
</reference>
<comment type="subunit">
    <text evidence="5 10">Heterodimer of LeuC and LeuD.</text>
</comment>
<dbReference type="PANTHER" id="PTHR43345">
    <property type="entry name" value="3-ISOPROPYLMALATE DEHYDRATASE SMALL SUBUNIT 2-RELATED-RELATED"/>
    <property type="match status" value="1"/>
</dbReference>